<gene>
    <name evidence="2" type="ORF">FFV09_22195</name>
</gene>
<evidence type="ECO:0000256" key="1">
    <source>
        <dbReference type="SAM" id="SignalP"/>
    </source>
</evidence>
<dbReference type="InterPro" id="IPR033469">
    <property type="entry name" value="CYTH-like_dom_sf"/>
</dbReference>
<protein>
    <recommendedName>
        <fullName evidence="4">CYTH domain-containing protein</fullName>
    </recommendedName>
</protein>
<name>A0A4Y6V441_SACBS</name>
<dbReference type="Proteomes" id="UP000316968">
    <property type="component" value="Chromosome"/>
</dbReference>
<evidence type="ECO:0000313" key="2">
    <source>
        <dbReference type="EMBL" id="QDH23336.1"/>
    </source>
</evidence>
<accession>A0A4Y6V441</accession>
<evidence type="ECO:0008006" key="4">
    <source>
        <dbReference type="Google" id="ProtNLM"/>
    </source>
</evidence>
<dbReference type="SUPFAM" id="SSF55154">
    <property type="entry name" value="CYTH-like phosphatases"/>
    <property type="match status" value="1"/>
</dbReference>
<dbReference type="AlphaFoldDB" id="A0A4Y6V441"/>
<evidence type="ECO:0000313" key="3">
    <source>
        <dbReference type="Proteomes" id="UP000316968"/>
    </source>
</evidence>
<sequence>MNTKSPNAFTKKLTVTALSAAVLFTSWGAAPQAHAASNATPTYEVKFLLDSSDVLNANGSLQASVNAAFEITSAPKRQLVEYFDTNAQDLNGEGWNVRFRKKEDKSDYELTYKKRFAVQNGQIDAALSAANAAGFDSSDTNYEAEVDWGYGKQTLGFSNTKKVKASTGLILPSASKALELLVKEIPGKLEKTRSNGWGKDTLKKSRVHGPIEVTKYAGEFNGVEIDIEVLPLLNASGTGTEPLIEISFKTDDYSAAAANRAELMDELNAEGWLIPADSLKTNTILDRY</sequence>
<dbReference type="KEGG" id="saca:FFV09_22195"/>
<feature type="chain" id="PRO_5021212282" description="CYTH domain-containing protein" evidence="1">
    <location>
        <begin position="36"/>
        <end position="288"/>
    </location>
</feature>
<dbReference type="OrthoDB" id="2087812at2"/>
<reference evidence="2 3" key="1">
    <citation type="submission" date="2019-06" db="EMBL/GenBank/DDBJ databases">
        <title>Saccharibacillus brassicae sp. nov., an endophytic bacterium isolated from Chinese cabbage seeds (Brassica pekinensis).</title>
        <authorList>
            <person name="Jiang L."/>
            <person name="Lee J."/>
            <person name="Kim S.W."/>
        </authorList>
    </citation>
    <scope>NUCLEOTIDE SEQUENCE [LARGE SCALE GENOMIC DNA]</scope>
    <source>
        <strain evidence="3">KCTC 43072 / ATSA2</strain>
    </source>
</reference>
<keyword evidence="3" id="KW-1185">Reference proteome</keyword>
<proteinExistence type="predicted"/>
<dbReference type="Gene3D" id="2.40.320.10">
    <property type="entry name" value="Hypothetical Protein Pfu-838710-001"/>
    <property type="match status" value="1"/>
</dbReference>
<dbReference type="EMBL" id="CP041217">
    <property type="protein sequence ID" value="QDH23336.1"/>
    <property type="molecule type" value="Genomic_DNA"/>
</dbReference>
<organism evidence="2 3">
    <name type="scientific">Saccharibacillus brassicae</name>
    <dbReference type="NCBI Taxonomy" id="2583377"/>
    <lineage>
        <taxon>Bacteria</taxon>
        <taxon>Bacillati</taxon>
        <taxon>Bacillota</taxon>
        <taxon>Bacilli</taxon>
        <taxon>Bacillales</taxon>
        <taxon>Paenibacillaceae</taxon>
        <taxon>Saccharibacillus</taxon>
    </lineage>
</organism>
<keyword evidence="1" id="KW-0732">Signal</keyword>
<feature type="signal peptide" evidence="1">
    <location>
        <begin position="1"/>
        <end position="35"/>
    </location>
</feature>
<dbReference type="RefSeq" id="WP_141449873.1">
    <property type="nucleotide sequence ID" value="NZ_CP041217.1"/>
</dbReference>